<sequence length="260" mass="28720">MELYTVLLAPNASMMTGPGTNTLVLGEPASGALVIDPADANPQHLDAIQQAAEERGGVARILLTHSHPDHIGGAVELRERTGAALYGFRRETMPFLDHEIADGTTFSTGSDTLRALYTPGHCADHLCFYLEKGRVLFAGDVVAGVGTVVIEDLFDYMETLHRLQALDMNEMVPSHGPVIQNAQAKLAEYIAHRMEREQQIIAALDQGEATVMELVRRVYTDVRESLYPVAAFSVSAHLKKLEREQRAICQDDRWRLKGRE</sequence>
<proteinExistence type="predicted"/>
<dbReference type="InterPro" id="IPR036866">
    <property type="entry name" value="RibonucZ/Hydroxyglut_hydro"/>
</dbReference>
<dbReference type="CDD" id="cd16278">
    <property type="entry name" value="metallo-hydrolase-like_MBL-fold"/>
    <property type="match status" value="1"/>
</dbReference>
<dbReference type="Gene3D" id="1.10.10.10">
    <property type="entry name" value="Winged helix-like DNA-binding domain superfamily/Winged helix DNA-binding domain"/>
    <property type="match status" value="1"/>
</dbReference>
<dbReference type="SMART" id="SM00849">
    <property type="entry name" value="Lactamase_B"/>
    <property type="match status" value="1"/>
</dbReference>
<dbReference type="AlphaFoldDB" id="A0A326TRZ2"/>
<organism evidence="2 3">
    <name type="scientific">Thermosporothrix hazakensis</name>
    <dbReference type="NCBI Taxonomy" id="644383"/>
    <lineage>
        <taxon>Bacteria</taxon>
        <taxon>Bacillati</taxon>
        <taxon>Chloroflexota</taxon>
        <taxon>Ktedonobacteria</taxon>
        <taxon>Ktedonobacterales</taxon>
        <taxon>Thermosporotrichaceae</taxon>
        <taxon>Thermosporothrix</taxon>
    </lineage>
</organism>
<dbReference type="InterPro" id="IPR036388">
    <property type="entry name" value="WH-like_DNA-bd_sf"/>
</dbReference>
<accession>A0A326TRZ2</accession>
<dbReference type="SUPFAM" id="SSF56281">
    <property type="entry name" value="Metallo-hydrolase/oxidoreductase"/>
    <property type="match status" value="1"/>
</dbReference>
<dbReference type="Pfam" id="PF17778">
    <property type="entry name" value="WHD_BLACT"/>
    <property type="match status" value="1"/>
</dbReference>
<comment type="caution">
    <text evidence="2">The sequence shown here is derived from an EMBL/GenBank/DDBJ whole genome shotgun (WGS) entry which is preliminary data.</text>
</comment>
<dbReference type="InterPro" id="IPR041516">
    <property type="entry name" value="LACTB2_WH"/>
</dbReference>
<dbReference type="EMBL" id="QKUF01000045">
    <property type="protein sequence ID" value="PZW19518.1"/>
    <property type="molecule type" value="Genomic_DNA"/>
</dbReference>
<dbReference type="RefSeq" id="WP_170143013.1">
    <property type="nucleotide sequence ID" value="NZ_BIFX01000001.1"/>
</dbReference>
<dbReference type="Pfam" id="PF00753">
    <property type="entry name" value="Lactamase_B"/>
    <property type="match status" value="1"/>
</dbReference>
<dbReference type="GO" id="GO:0016787">
    <property type="term" value="F:hydrolase activity"/>
    <property type="evidence" value="ECO:0007669"/>
    <property type="project" value="UniProtKB-KW"/>
</dbReference>
<dbReference type="PANTHER" id="PTHR23131">
    <property type="entry name" value="ENDORIBONUCLEASE LACTB2"/>
    <property type="match status" value="1"/>
</dbReference>
<keyword evidence="2" id="KW-0378">Hydrolase</keyword>
<dbReference type="InterPro" id="IPR001279">
    <property type="entry name" value="Metallo-B-lactamas"/>
</dbReference>
<dbReference type="Gene3D" id="3.60.15.10">
    <property type="entry name" value="Ribonuclease Z/Hydroxyacylglutathione hydrolase-like"/>
    <property type="match status" value="1"/>
</dbReference>
<feature type="domain" description="Metallo-beta-lactamase" evidence="1">
    <location>
        <begin position="19"/>
        <end position="175"/>
    </location>
</feature>
<evidence type="ECO:0000259" key="1">
    <source>
        <dbReference type="SMART" id="SM00849"/>
    </source>
</evidence>
<gene>
    <name evidence="2" type="ORF">EI42_06027</name>
</gene>
<reference evidence="2 3" key="1">
    <citation type="submission" date="2018-06" db="EMBL/GenBank/DDBJ databases">
        <title>Genomic Encyclopedia of Archaeal and Bacterial Type Strains, Phase II (KMG-II): from individual species to whole genera.</title>
        <authorList>
            <person name="Goeker M."/>
        </authorList>
    </citation>
    <scope>NUCLEOTIDE SEQUENCE [LARGE SCALE GENOMIC DNA]</scope>
    <source>
        <strain evidence="2 3">ATCC BAA-1881</strain>
    </source>
</reference>
<name>A0A326TRZ2_THEHA</name>
<dbReference type="Proteomes" id="UP000248806">
    <property type="component" value="Unassembled WGS sequence"/>
</dbReference>
<dbReference type="InterPro" id="IPR050662">
    <property type="entry name" value="Sec-metab_biosynth-thioest"/>
</dbReference>
<keyword evidence="3" id="KW-1185">Reference proteome</keyword>
<dbReference type="PANTHER" id="PTHR23131:SF0">
    <property type="entry name" value="ENDORIBONUCLEASE LACTB2"/>
    <property type="match status" value="1"/>
</dbReference>
<evidence type="ECO:0000313" key="3">
    <source>
        <dbReference type="Proteomes" id="UP000248806"/>
    </source>
</evidence>
<evidence type="ECO:0000313" key="2">
    <source>
        <dbReference type="EMBL" id="PZW19518.1"/>
    </source>
</evidence>
<protein>
    <submittedName>
        <fullName evidence="2">Glyoxylase-like metal-dependent hydrolase (Beta-lactamase superfamily II)</fullName>
    </submittedName>
</protein>